<name>A0A328BJR3_9BACT</name>
<protein>
    <submittedName>
        <fullName evidence="5">30S ribosomal protein THX</fullName>
    </submittedName>
</protein>
<keyword evidence="6" id="KW-1185">Reference proteome</keyword>
<dbReference type="Proteomes" id="UP000248553">
    <property type="component" value="Unassembled WGS sequence"/>
</dbReference>
<reference evidence="6" key="1">
    <citation type="submission" date="2018-05" db="EMBL/GenBank/DDBJ databases">
        <authorList>
            <person name="Nie L."/>
        </authorList>
    </citation>
    <scope>NUCLEOTIDE SEQUENCE [LARGE SCALE GENOMIC DNA]</scope>
    <source>
        <strain evidence="6">NL</strain>
    </source>
</reference>
<evidence type="ECO:0000313" key="5">
    <source>
        <dbReference type="EMBL" id="RAK66651.1"/>
    </source>
</evidence>
<feature type="region of interest" description="Disordered" evidence="4">
    <location>
        <begin position="1"/>
        <end position="39"/>
    </location>
</feature>
<keyword evidence="2 5" id="KW-0689">Ribosomal protein</keyword>
<sequence length="39" mass="4114">MGKGDKKTRLGKLTKGTFGKSRPHNIAKKTVAPPAAPQP</sequence>
<organism evidence="5 6">
    <name type="scientific">Hymenobacter edaphi</name>
    <dbReference type="NCBI Taxonomy" id="2211146"/>
    <lineage>
        <taxon>Bacteria</taxon>
        <taxon>Pseudomonadati</taxon>
        <taxon>Bacteroidota</taxon>
        <taxon>Cytophagia</taxon>
        <taxon>Cytophagales</taxon>
        <taxon>Hymenobacteraceae</taxon>
        <taxon>Hymenobacter</taxon>
    </lineage>
</organism>
<dbReference type="InterPro" id="IPR030826">
    <property type="entry name" value="Ribosomal_bTHX/bTHXc/bTHXm"/>
</dbReference>
<evidence type="ECO:0000256" key="2">
    <source>
        <dbReference type="ARBA" id="ARBA00022980"/>
    </source>
</evidence>
<proteinExistence type="inferred from homology"/>
<dbReference type="NCBIfam" id="TIGR04560">
    <property type="entry name" value="ribo_THX"/>
    <property type="match status" value="1"/>
</dbReference>
<dbReference type="AlphaFoldDB" id="A0A328BJR3"/>
<gene>
    <name evidence="5" type="ORF">DLM85_10540</name>
</gene>
<comment type="caution">
    <text evidence="5">The sequence shown here is derived from an EMBL/GenBank/DDBJ whole genome shotgun (WGS) entry which is preliminary data.</text>
</comment>
<dbReference type="EMBL" id="QHKM01000003">
    <property type="protein sequence ID" value="RAK66651.1"/>
    <property type="molecule type" value="Genomic_DNA"/>
</dbReference>
<feature type="compositionally biased region" description="Low complexity" evidence="4">
    <location>
        <begin position="11"/>
        <end position="20"/>
    </location>
</feature>
<evidence type="ECO:0000256" key="4">
    <source>
        <dbReference type="SAM" id="MobiDB-lite"/>
    </source>
</evidence>
<dbReference type="GO" id="GO:1990904">
    <property type="term" value="C:ribonucleoprotein complex"/>
    <property type="evidence" value="ECO:0007669"/>
    <property type="project" value="UniProtKB-KW"/>
</dbReference>
<keyword evidence="3" id="KW-0687">Ribonucleoprotein</keyword>
<comment type="similarity">
    <text evidence="1">Belongs to the bacterial ribosomal protein bTHX family.</text>
</comment>
<dbReference type="Pfam" id="PF17070">
    <property type="entry name" value="Thx"/>
    <property type="match status" value="1"/>
</dbReference>
<evidence type="ECO:0000256" key="3">
    <source>
        <dbReference type="ARBA" id="ARBA00023274"/>
    </source>
</evidence>
<dbReference type="RefSeq" id="WP_111478086.1">
    <property type="nucleotide sequence ID" value="NZ_QHKM01000003.1"/>
</dbReference>
<dbReference type="GO" id="GO:0005840">
    <property type="term" value="C:ribosome"/>
    <property type="evidence" value="ECO:0007669"/>
    <property type="project" value="UniProtKB-KW"/>
</dbReference>
<evidence type="ECO:0000313" key="6">
    <source>
        <dbReference type="Proteomes" id="UP000248553"/>
    </source>
</evidence>
<accession>A0A328BJR3</accession>
<evidence type="ECO:0000256" key="1">
    <source>
        <dbReference type="ARBA" id="ARBA00010834"/>
    </source>
</evidence>
<dbReference type="InterPro" id="IPR031414">
    <property type="entry name" value="Ribosomal_bTHX"/>
</dbReference>